<evidence type="ECO:0000256" key="1">
    <source>
        <dbReference type="SAM" id="Phobius"/>
    </source>
</evidence>
<dbReference type="AlphaFoldDB" id="A0A1G2HE21"/>
<dbReference type="Gene3D" id="3.90.550.10">
    <property type="entry name" value="Spore Coat Polysaccharide Biosynthesis Protein SpsA, Chain A"/>
    <property type="match status" value="1"/>
</dbReference>
<proteinExistence type="predicted"/>
<feature type="transmembrane region" description="Helical" evidence="1">
    <location>
        <begin position="24"/>
        <end position="47"/>
    </location>
</feature>
<feature type="transmembrane region" description="Helical" evidence="1">
    <location>
        <begin position="443"/>
        <end position="463"/>
    </location>
</feature>
<accession>A0A1G2HE21</accession>
<comment type="caution">
    <text evidence="2">The sequence shown here is derived from an EMBL/GenBank/DDBJ whole genome shotgun (WGS) entry which is preliminary data.</text>
</comment>
<evidence type="ECO:0008006" key="4">
    <source>
        <dbReference type="Google" id="ProtNLM"/>
    </source>
</evidence>
<reference evidence="2 3" key="1">
    <citation type="journal article" date="2016" name="Nat. Commun.">
        <title>Thousands of microbial genomes shed light on interconnected biogeochemical processes in an aquifer system.</title>
        <authorList>
            <person name="Anantharaman K."/>
            <person name="Brown C.T."/>
            <person name="Hug L.A."/>
            <person name="Sharon I."/>
            <person name="Castelle C.J."/>
            <person name="Probst A.J."/>
            <person name="Thomas B.C."/>
            <person name="Singh A."/>
            <person name="Wilkins M.J."/>
            <person name="Karaoz U."/>
            <person name="Brodie E.L."/>
            <person name="Williams K.H."/>
            <person name="Hubbard S.S."/>
            <person name="Banfield J.F."/>
        </authorList>
    </citation>
    <scope>NUCLEOTIDE SEQUENCE [LARGE SCALE GENOMIC DNA]</scope>
</reference>
<feature type="transmembrane region" description="Helical" evidence="1">
    <location>
        <begin position="53"/>
        <end position="75"/>
    </location>
</feature>
<feature type="transmembrane region" description="Helical" evidence="1">
    <location>
        <begin position="475"/>
        <end position="498"/>
    </location>
</feature>
<organism evidence="2 3">
    <name type="scientific">Candidatus Spechtbacteria bacterium RIFCSPLOWO2_01_FULL_46_10</name>
    <dbReference type="NCBI Taxonomy" id="1802163"/>
    <lineage>
        <taxon>Bacteria</taxon>
        <taxon>Candidatus Spechtiibacteriota</taxon>
    </lineage>
</organism>
<dbReference type="Proteomes" id="UP000179153">
    <property type="component" value="Unassembled WGS sequence"/>
</dbReference>
<evidence type="ECO:0000313" key="3">
    <source>
        <dbReference type="Proteomes" id="UP000179153"/>
    </source>
</evidence>
<dbReference type="EMBL" id="MHOI01000038">
    <property type="protein sequence ID" value="OGZ60725.1"/>
    <property type="molecule type" value="Genomic_DNA"/>
</dbReference>
<gene>
    <name evidence="2" type="ORF">A2932_02220</name>
</gene>
<keyword evidence="1" id="KW-1133">Transmembrane helix</keyword>
<keyword evidence="1" id="KW-0812">Transmembrane</keyword>
<sequence length="544" mass="63530">MRNDLPGYLFIGRASDIKSRKDRLLYRVLEILPGFFIWSTFAAFIGLAYFKPLWIAIFTLAFAFYWLLKVVYLAVHTRTAYKKMRRHEQINWIEKLKALPREDYNVPVNDWRDIWQLAIFPMYKESYEIIASTFDAVLDTDWPKDKMIIVLATEEAGGEEAARTAERIKKEYGSRFGDFLVTSHPKNLEGEIPGKGSNETWAAREAQRLIDKRGIPYENVLISSLDVDTVVYPRYFSVLTYYFLTSEKPYRTSYQPIPLFINNIWEAPALSRIASFSSSFWHTMNQERPEKHLTFSSHSMSFKTLVAVGFWQTNVVSEDSRIFWQCFLRFGGDYHVESLYYPIAMDANVASSYMRTMLNVYKQQRRWAFGAADVPYFLFGYYKNRRIPFPKLWQYAWPTIEGFYSWATHSLLLFILGWLPLFLGGDEFNSSLLSYNLPRMTRILLSVAMVGLISSAYLSIILLPPRPPQYGRFRYFWMVVQWLFIPVNLIVFGALPAIEAQTRLMFNKYLGFWPTEKYRKALIQNATSAASYARDSSGQKGRLS</sequence>
<name>A0A1G2HE21_9BACT</name>
<evidence type="ECO:0000313" key="2">
    <source>
        <dbReference type="EMBL" id="OGZ60725.1"/>
    </source>
</evidence>
<feature type="transmembrane region" description="Helical" evidence="1">
    <location>
        <begin position="403"/>
        <end position="423"/>
    </location>
</feature>
<protein>
    <recommendedName>
        <fullName evidence="4">Glycosyltransferase 2-like domain-containing protein</fullName>
    </recommendedName>
</protein>
<keyword evidence="1" id="KW-0472">Membrane</keyword>
<dbReference type="SUPFAM" id="SSF53448">
    <property type="entry name" value="Nucleotide-diphospho-sugar transferases"/>
    <property type="match status" value="1"/>
</dbReference>
<dbReference type="PANTHER" id="PTHR36851">
    <property type="entry name" value="UNNAMED PRODUCT"/>
    <property type="match status" value="1"/>
</dbReference>
<dbReference type="InterPro" id="IPR029044">
    <property type="entry name" value="Nucleotide-diphossugar_trans"/>
</dbReference>
<dbReference type="STRING" id="1802163.A2932_02220"/>
<dbReference type="PANTHER" id="PTHR36851:SF1">
    <property type="entry name" value="GLYCO_TRANS_2-LIKE DOMAIN-CONTAINING PROTEIN"/>
    <property type="match status" value="1"/>
</dbReference>